<dbReference type="InterPro" id="IPR040701">
    <property type="entry name" value="Bact_RF_family2"/>
</dbReference>
<proteinExistence type="predicted"/>
<dbReference type="EMBL" id="UGQT01000001">
    <property type="protein sequence ID" value="STZ62349.1"/>
    <property type="molecule type" value="Genomic_DNA"/>
</dbReference>
<dbReference type="AlphaFoldDB" id="A0A378TNR2"/>
<gene>
    <name evidence="1" type="ORF">NCTC10821_05918</name>
</gene>
<accession>A0A378TNR2</accession>
<evidence type="ECO:0000313" key="1">
    <source>
        <dbReference type="EMBL" id="STZ62349.1"/>
    </source>
</evidence>
<evidence type="ECO:0000313" key="2">
    <source>
        <dbReference type="Proteomes" id="UP000254978"/>
    </source>
</evidence>
<sequence length="377" mass="39842">MTCTEPSLRFRPLVHAAGPFVSVFVDDRRDEADARERTLARCSAVCRHLRDMGVDSGVVDDIGAALLSRQPVPGRPGRAIVAAGSGVVVDESLHAAPPSTVLRVSDYPFLLPLLAPEQEPPDYLFAAVDSLGADLTVHEGSIRRHTSIEGAGFPVHKPATAGWHGYGDLAHSAEEAVRTNIRLVSSAITTLADQADSEVVFVCGEVRARSAVIAELPERIAARTVQLPGGADGDRADELHAREHLEAELERHRRRQLDGVQDRFVAERACGSGVAVEGLGAVCRALRDRCVDTLLVGEMGTATVLSGADRTTLGTDADFLSEIGQAPHSVVLADEALPFVALATGATVIRARGDLPLADGVGALLRYSPSLPPAFTS</sequence>
<name>A0A378TNR2_9MYCO</name>
<keyword evidence="2" id="KW-1185">Reference proteome</keyword>
<protein>
    <submittedName>
        <fullName evidence="1">Uncharacterized protein</fullName>
    </submittedName>
</protein>
<dbReference type="RefSeq" id="WP_115281067.1">
    <property type="nucleotide sequence ID" value="NZ_AP022600.1"/>
</dbReference>
<organism evidence="1 2">
    <name type="scientific">Mycolicibacterium tokaiense</name>
    <dbReference type="NCBI Taxonomy" id="39695"/>
    <lineage>
        <taxon>Bacteria</taxon>
        <taxon>Bacillati</taxon>
        <taxon>Actinomycetota</taxon>
        <taxon>Actinomycetes</taxon>
        <taxon>Mycobacteriales</taxon>
        <taxon>Mycobacteriaceae</taxon>
        <taxon>Mycolicibacterium</taxon>
    </lineage>
</organism>
<reference evidence="1 2" key="1">
    <citation type="submission" date="2018-06" db="EMBL/GenBank/DDBJ databases">
        <authorList>
            <consortium name="Pathogen Informatics"/>
            <person name="Doyle S."/>
        </authorList>
    </citation>
    <scope>NUCLEOTIDE SEQUENCE [LARGE SCALE GENOMIC DNA]</scope>
    <source>
        <strain evidence="1 2">NCTC10821</strain>
    </source>
</reference>
<dbReference type="Proteomes" id="UP000254978">
    <property type="component" value="Unassembled WGS sequence"/>
</dbReference>
<dbReference type="Pfam" id="PF18844">
    <property type="entry name" value="baeRF_family2"/>
    <property type="match status" value="1"/>
</dbReference>
<dbReference type="OrthoDB" id="5179393at2"/>